<comment type="cofactor">
    <cofactor evidence="2">
        <name>Fe cation</name>
        <dbReference type="ChEBI" id="CHEBI:24875"/>
    </cofactor>
    <text evidence="2">Binds 1 Fe cation per subunit.</text>
</comment>
<accession>A0A975K680</accession>
<feature type="domain" description="Quercetin 2,3-dioxygenase C-terminal cupin" evidence="5">
    <location>
        <begin position="150"/>
        <end position="235"/>
    </location>
</feature>
<dbReference type="InterPro" id="IPR012093">
    <property type="entry name" value="Pirin"/>
</dbReference>
<dbReference type="EMBL" id="CP073910">
    <property type="protein sequence ID" value="QUT05541.1"/>
    <property type="molecule type" value="Genomic_DNA"/>
</dbReference>
<evidence type="ECO:0000259" key="5">
    <source>
        <dbReference type="Pfam" id="PF17954"/>
    </source>
</evidence>
<dbReference type="Pfam" id="PF02678">
    <property type="entry name" value="Pirin"/>
    <property type="match status" value="1"/>
</dbReference>
<evidence type="ECO:0000313" key="6">
    <source>
        <dbReference type="EMBL" id="QUT05541.1"/>
    </source>
</evidence>
<evidence type="ECO:0000256" key="2">
    <source>
        <dbReference type="PIRSR" id="PIRSR006232-1"/>
    </source>
</evidence>
<dbReference type="PANTHER" id="PTHR43212">
    <property type="entry name" value="QUERCETIN 2,3-DIOXYGENASE"/>
    <property type="match status" value="1"/>
</dbReference>
<organism evidence="6 7">
    <name type="scientific">Sphingobium phenoxybenzoativorans</name>
    <dbReference type="NCBI Taxonomy" id="1592790"/>
    <lineage>
        <taxon>Bacteria</taxon>
        <taxon>Pseudomonadati</taxon>
        <taxon>Pseudomonadota</taxon>
        <taxon>Alphaproteobacteria</taxon>
        <taxon>Sphingomonadales</taxon>
        <taxon>Sphingomonadaceae</taxon>
        <taxon>Sphingobium</taxon>
    </lineage>
</organism>
<dbReference type="Gene3D" id="2.60.120.10">
    <property type="entry name" value="Jelly Rolls"/>
    <property type="match status" value="2"/>
</dbReference>
<protein>
    <submittedName>
        <fullName evidence="6">Pirin family protein</fullName>
    </submittedName>
</protein>
<dbReference type="InterPro" id="IPR003829">
    <property type="entry name" value="Pirin_N_dom"/>
</dbReference>
<dbReference type="AlphaFoldDB" id="A0A975K680"/>
<evidence type="ECO:0000259" key="4">
    <source>
        <dbReference type="Pfam" id="PF02678"/>
    </source>
</evidence>
<gene>
    <name evidence="6" type="ORF">KFK14_21690</name>
</gene>
<keyword evidence="2" id="KW-0408">Iron</keyword>
<dbReference type="RefSeq" id="WP_212609078.1">
    <property type="nucleotide sequence ID" value="NZ_CP073910.1"/>
</dbReference>
<dbReference type="PIRSF" id="PIRSF006232">
    <property type="entry name" value="Pirin"/>
    <property type="match status" value="1"/>
</dbReference>
<dbReference type="InterPro" id="IPR011051">
    <property type="entry name" value="RmlC_Cupin_sf"/>
</dbReference>
<sequence>MIEHRPFAHLFGGDRGWLKAKVHFLPSDVTPFAKDDRNRLFGTLLAWSDDEIAPRSGFPMHPHSDLEIVTYVRDGTITHQDTLGNTGRIAAGEVQVTSAGAGIRHSEVNADDELARLFQIWFQPRTSGGSPRYSGRTFPTGKETGKFVILASGDPADTDALKINADARVLNAALKGGEALVRPMARGTRGYLVPTTGRVAVNGREIGPRDGAAIHDEATISVKAIEDTEIILVELITVVESSSKADAA</sequence>
<dbReference type="InterPro" id="IPR041602">
    <property type="entry name" value="Quercetinase_C"/>
</dbReference>
<reference evidence="6" key="1">
    <citation type="submission" date="2021-04" db="EMBL/GenBank/DDBJ databases">
        <title>Isolation of p-tert-butylphenol degrading bacteria Sphingobium phenoxybenzoativorans Tas13 from active sludge.</title>
        <authorList>
            <person name="Li Y."/>
        </authorList>
    </citation>
    <scope>NUCLEOTIDE SEQUENCE</scope>
    <source>
        <strain evidence="6">Tas13</strain>
    </source>
</reference>
<dbReference type="Pfam" id="PF17954">
    <property type="entry name" value="Pirin_C_2"/>
    <property type="match status" value="1"/>
</dbReference>
<dbReference type="GO" id="GO:0046872">
    <property type="term" value="F:metal ion binding"/>
    <property type="evidence" value="ECO:0007669"/>
    <property type="project" value="UniProtKB-KW"/>
</dbReference>
<keyword evidence="2" id="KW-0479">Metal-binding</keyword>
<evidence type="ECO:0000256" key="3">
    <source>
        <dbReference type="RuleBase" id="RU003457"/>
    </source>
</evidence>
<dbReference type="InterPro" id="IPR014710">
    <property type="entry name" value="RmlC-like_jellyroll"/>
</dbReference>
<proteinExistence type="inferred from homology"/>
<comment type="similarity">
    <text evidence="1 3">Belongs to the pirin family.</text>
</comment>
<feature type="binding site" evidence="2">
    <location>
        <position position="105"/>
    </location>
    <ligand>
        <name>Fe cation</name>
        <dbReference type="ChEBI" id="CHEBI:24875"/>
    </ligand>
</feature>
<keyword evidence="7" id="KW-1185">Reference proteome</keyword>
<evidence type="ECO:0000256" key="1">
    <source>
        <dbReference type="ARBA" id="ARBA00008416"/>
    </source>
</evidence>
<name>A0A975K680_9SPHN</name>
<dbReference type="KEGG" id="spph:KFK14_21690"/>
<feature type="binding site" evidence="2">
    <location>
        <position position="63"/>
    </location>
    <ligand>
        <name>Fe cation</name>
        <dbReference type="ChEBI" id="CHEBI:24875"/>
    </ligand>
</feature>
<dbReference type="Proteomes" id="UP000681425">
    <property type="component" value="Chromosome"/>
</dbReference>
<feature type="binding site" evidence="2">
    <location>
        <position position="61"/>
    </location>
    <ligand>
        <name>Fe cation</name>
        <dbReference type="ChEBI" id="CHEBI:24875"/>
    </ligand>
</feature>
<evidence type="ECO:0000313" key="7">
    <source>
        <dbReference type="Proteomes" id="UP000681425"/>
    </source>
</evidence>
<feature type="binding site" evidence="2">
    <location>
        <position position="107"/>
    </location>
    <ligand>
        <name>Fe cation</name>
        <dbReference type="ChEBI" id="CHEBI:24875"/>
    </ligand>
</feature>
<dbReference type="PANTHER" id="PTHR43212:SF3">
    <property type="entry name" value="QUERCETIN 2,3-DIOXYGENASE"/>
    <property type="match status" value="1"/>
</dbReference>
<feature type="domain" description="Pirin N-terminal" evidence="4">
    <location>
        <begin position="43"/>
        <end position="121"/>
    </location>
</feature>
<dbReference type="SUPFAM" id="SSF51182">
    <property type="entry name" value="RmlC-like cupins"/>
    <property type="match status" value="1"/>
</dbReference>